<comment type="subcellular location">
    <subcellularLocation>
        <location evidence="4">Peroxisome membrane</location>
    </subcellularLocation>
</comment>
<dbReference type="VEuPathDB" id="FungiDB:ASPZODRAFT_120195"/>
<dbReference type="OrthoDB" id="10005898at2759"/>
<evidence type="ECO:0000256" key="4">
    <source>
        <dbReference type="ARBA" id="ARBA00046271"/>
    </source>
</evidence>
<keyword evidence="2" id="KW-0472">Membrane</keyword>
<evidence type="ECO:0000313" key="7">
    <source>
        <dbReference type="Proteomes" id="UP000184188"/>
    </source>
</evidence>
<protein>
    <submittedName>
        <fullName evidence="6">Uncharacterized protein</fullName>
    </submittedName>
</protein>
<evidence type="ECO:0000256" key="1">
    <source>
        <dbReference type="ARBA" id="ARBA00022593"/>
    </source>
</evidence>
<sequence>MTSESSAPPEKPGTSASFSRELDSDGVGKTISPAGSAATGAAARSLRALAAVDVILQRIDSLISTADGQERLLGMIGHLAHTLHHFLVLLHPLRLRIAKYRKNANTEPPSGSPSLLALSALISETRYTLRLFGLVQLWAWGSEAIHNPPADRTIRAITLAQVASNIIYQILENVPYLASKGVGSKRFIERRGGFTKWDLWSTRFWLGHILLEFLRLWRQSVLMRRQTEGTTGTDAEESEEDKETQKEDLRRAVRAWRKSLLNNFIWAPLCLHWSFERGIGVPGSVTGFFSFLAGTWALVDAWRDTA</sequence>
<accession>A0A1L9SCM7</accession>
<keyword evidence="3" id="KW-0576">Peroxisome</keyword>
<dbReference type="Pfam" id="PF05648">
    <property type="entry name" value="PEX11"/>
    <property type="match status" value="1"/>
</dbReference>
<evidence type="ECO:0000256" key="3">
    <source>
        <dbReference type="ARBA" id="ARBA00023140"/>
    </source>
</evidence>
<dbReference type="PANTHER" id="PTHR12652">
    <property type="entry name" value="PEROXISOMAL BIOGENESIS FACTOR 11"/>
    <property type="match status" value="1"/>
</dbReference>
<name>A0A1L9SCM7_9EURO</name>
<evidence type="ECO:0000313" key="6">
    <source>
        <dbReference type="EMBL" id="OJJ44904.1"/>
    </source>
</evidence>
<keyword evidence="7" id="KW-1185">Reference proteome</keyword>
<dbReference type="AlphaFoldDB" id="A0A1L9SCM7"/>
<reference evidence="7" key="1">
    <citation type="journal article" date="2017" name="Genome Biol.">
        <title>Comparative genomics reveals high biological diversity and specific adaptations in the industrially and medically important fungal genus Aspergillus.</title>
        <authorList>
            <person name="de Vries R.P."/>
            <person name="Riley R."/>
            <person name="Wiebenga A."/>
            <person name="Aguilar-Osorio G."/>
            <person name="Amillis S."/>
            <person name="Uchima C.A."/>
            <person name="Anderluh G."/>
            <person name="Asadollahi M."/>
            <person name="Askin M."/>
            <person name="Barry K."/>
            <person name="Battaglia E."/>
            <person name="Bayram O."/>
            <person name="Benocci T."/>
            <person name="Braus-Stromeyer S.A."/>
            <person name="Caldana C."/>
            <person name="Canovas D."/>
            <person name="Cerqueira G.C."/>
            <person name="Chen F."/>
            <person name="Chen W."/>
            <person name="Choi C."/>
            <person name="Clum A."/>
            <person name="Dos Santos R.A."/>
            <person name="Damasio A.R."/>
            <person name="Diallinas G."/>
            <person name="Emri T."/>
            <person name="Fekete E."/>
            <person name="Flipphi M."/>
            <person name="Freyberg S."/>
            <person name="Gallo A."/>
            <person name="Gournas C."/>
            <person name="Habgood R."/>
            <person name="Hainaut M."/>
            <person name="Harispe M.L."/>
            <person name="Henrissat B."/>
            <person name="Hilden K.S."/>
            <person name="Hope R."/>
            <person name="Hossain A."/>
            <person name="Karabika E."/>
            <person name="Karaffa L."/>
            <person name="Karanyi Z."/>
            <person name="Krasevec N."/>
            <person name="Kuo A."/>
            <person name="Kusch H."/>
            <person name="LaButti K."/>
            <person name="Lagendijk E.L."/>
            <person name="Lapidus A."/>
            <person name="Levasseur A."/>
            <person name="Lindquist E."/>
            <person name="Lipzen A."/>
            <person name="Logrieco A.F."/>
            <person name="MacCabe A."/>
            <person name="Maekelae M.R."/>
            <person name="Malavazi I."/>
            <person name="Melin P."/>
            <person name="Meyer V."/>
            <person name="Mielnichuk N."/>
            <person name="Miskei M."/>
            <person name="Molnar A.P."/>
            <person name="Mule G."/>
            <person name="Ngan C.Y."/>
            <person name="Orejas M."/>
            <person name="Orosz E."/>
            <person name="Ouedraogo J.P."/>
            <person name="Overkamp K.M."/>
            <person name="Park H.-S."/>
            <person name="Perrone G."/>
            <person name="Piumi F."/>
            <person name="Punt P.J."/>
            <person name="Ram A.F."/>
            <person name="Ramon A."/>
            <person name="Rauscher S."/>
            <person name="Record E."/>
            <person name="Riano-Pachon D.M."/>
            <person name="Robert V."/>
            <person name="Roehrig J."/>
            <person name="Ruller R."/>
            <person name="Salamov A."/>
            <person name="Salih N.S."/>
            <person name="Samson R.A."/>
            <person name="Sandor E."/>
            <person name="Sanguinetti M."/>
            <person name="Schuetze T."/>
            <person name="Sepcic K."/>
            <person name="Shelest E."/>
            <person name="Sherlock G."/>
            <person name="Sophianopoulou V."/>
            <person name="Squina F.M."/>
            <person name="Sun H."/>
            <person name="Susca A."/>
            <person name="Todd R.B."/>
            <person name="Tsang A."/>
            <person name="Unkles S.E."/>
            <person name="van de Wiele N."/>
            <person name="van Rossen-Uffink D."/>
            <person name="Oliveira J.V."/>
            <person name="Vesth T.C."/>
            <person name="Visser J."/>
            <person name="Yu J.-H."/>
            <person name="Zhou M."/>
            <person name="Andersen M.R."/>
            <person name="Archer D.B."/>
            <person name="Baker S.E."/>
            <person name="Benoit I."/>
            <person name="Brakhage A.A."/>
            <person name="Braus G.H."/>
            <person name="Fischer R."/>
            <person name="Frisvad J.C."/>
            <person name="Goldman G.H."/>
            <person name="Houbraken J."/>
            <person name="Oakley B."/>
            <person name="Pocsi I."/>
            <person name="Scazzocchio C."/>
            <person name="Seiboth B."/>
            <person name="vanKuyk P.A."/>
            <person name="Wortman J."/>
            <person name="Dyer P.S."/>
            <person name="Grigoriev I.V."/>
        </authorList>
    </citation>
    <scope>NUCLEOTIDE SEQUENCE [LARGE SCALE GENOMIC DNA]</scope>
    <source>
        <strain evidence="7">CBS 506.65</strain>
    </source>
</reference>
<feature type="non-terminal residue" evidence="6">
    <location>
        <position position="306"/>
    </location>
</feature>
<dbReference type="GeneID" id="34607711"/>
<dbReference type="PANTHER" id="PTHR12652:SF25">
    <property type="entry name" value="MICROBODY (PEROXISOME) PROLIFERATION PROTEIN PEROXIN 11C (EUROFUNG)"/>
    <property type="match status" value="1"/>
</dbReference>
<dbReference type="STRING" id="1073090.A0A1L9SCM7"/>
<evidence type="ECO:0000256" key="2">
    <source>
        <dbReference type="ARBA" id="ARBA00023136"/>
    </source>
</evidence>
<dbReference type="EMBL" id="KV878346">
    <property type="protein sequence ID" value="OJJ44904.1"/>
    <property type="molecule type" value="Genomic_DNA"/>
</dbReference>
<dbReference type="GO" id="GO:0016559">
    <property type="term" value="P:peroxisome fission"/>
    <property type="evidence" value="ECO:0007669"/>
    <property type="project" value="InterPro"/>
</dbReference>
<proteinExistence type="predicted"/>
<dbReference type="GO" id="GO:0005778">
    <property type="term" value="C:peroxisomal membrane"/>
    <property type="evidence" value="ECO:0007669"/>
    <property type="project" value="UniProtKB-SubCell"/>
</dbReference>
<keyword evidence="1" id="KW-0962">Peroxisome biogenesis</keyword>
<evidence type="ECO:0000256" key="5">
    <source>
        <dbReference type="SAM" id="MobiDB-lite"/>
    </source>
</evidence>
<dbReference type="RefSeq" id="XP_022579414.1">
    <property type="nucleotide sequence ID" value="XM_022721246.1"/>
</dbReference>
<dbReference type="InterPro" id="IPR008733">
    <property type="entry name" value="PEX11"/>
</dbReference>
<organism evidence="6 7">
    <name type="scientific">Penicilliopsis zonata CBS 506.65</name>
    <dbReference type="NCBI Taxonomy" id="1073090"/>
    <lineage>
        <taxon>Eukaryota</taxon>
        <taxon>Fungi</taxon>
        <taxon>Dikarya</taxon>
        <taxon>Ascomycota</taxon>
        <taxon>Pezizomycotina</taxon>
        <taxon>Eurotiomycetes</taxon>
        <taxon>Eurotiomycetidae</taxon>
        <taxon>Eurotiales</taxon>
        <taxon>Aspergillaceae</taxon>
        <taxon>Penicilliopsis</taxon>
    </lineage>
</organism>
<gene>
    <name evidence="6" type="ORF">ASPZODRAFT_120195</name>
</gene>
<feature type="region of interest" description="Disordered" evidence="5">
    <location>
        <begin position="1"/>
        <end position="24"/>
    </location>
</feature>
<dbReference type="Proteomes" id="UP000184188">
    <property type="component" value="Unassembled WGS sequence"/>
</dbReference>